<dbReference type="GO" id="GO:0016747">
    <property type="term" value="F:acyltransferase activity, transferring groups other than amino-acyl groups"/>
    <property type="evidence" value="ECO:0007669"/>
    <property type="project" value="InterPro"/>
</dbReference>
<proteinExistence type="predicted"/>
<dbReference type="InterPro" id="IPR016181">
    <property type="entry name" value="Acyl_CoA_acyltransferase"/>
</dbReference>
<evidence type="ECO:0000313" key="5">
    <source>
        <dbReference type="EMBL" id="QCR06290.1"/>
    </source>
</evidence>
<dbReference type="OrthoDB" id="9787920at2"/>
<organism evidence="4 6">
    <name type="scientific">Brenneria nigrifluens DSM 30175 = ATCC 13028</name>
    <dbReference type="NCBI Taxonomy" id="1121120"/>
    <lineage>
        <taxon>Bacteria</taxon>
        <taxon>Pseudomonadati</taxon>
        <taxon>Pseudomonadota</taxon>
        <taxon>Gammaproteobacteria</taxon>
        <taxon>Enterobacterales</taxon>
        <taxon>Pectobacteriaceae</taxon>
        <taxon>Brenneria</taxon>
    </lineage>
</organism>
<name>A0A2U1UIP9_9GAMM</name>
<gene>
    <name evidence="4" type="ORF">DDT54_18510</name>
    <name evidence="5" type="ORF">EH206_20335</name>
</gene>
<dbReference type="Gene3D" id="3.40.630.30">
    <property type="match status" value="1"/>
</dbReference>
<dbReference type="PANTHER" id="PTHR43877:SF2">
    <property type="entry name" value="AMINOALKYLPHOSPHONATE N-ACETYLTRANSFERASE-RELATED"/>
    <property type="match status" value="1"/>
</dbReference>
<dbReference type="EMBL" id="QDKK01000036">
    <property type="protein sequence ID" value="PWC21533.1"/>
    <property type="molecule type" value="Genomic_DNA"/>
</dbReference>
<reference evidence="4 6" key="1">
    <citation type="submission" date="2018-04" db="EMBL/GenBank/DDBJ databases">
        <title>Brenneria corticis sp.nov.</title>
        <authorList>
            <person name="Li Y."/>
        </authorList>
    </citation>
    <scope>NUCLEOTIDE SEQUENCE [LARGE SCALE GENOMIC DNA]</scope>
    <source>
        <strain evidence="4 6">LMG 2694</strain>
    </source>
</reference>
<dbReference type="Pfam" id="PF00583">
    <property type="entry name" value="Acetyltransf_1"/>
    <property type="match status" value="1"/>
</dbReference>
<accession>A0A2U1UIP9</accession>
<dbReference type="PROSITE" id="PS51186">
    <property type="entry name" value="GNAT"/>
    <property type="match status" value="1"/>
</dbReference>
<keyword evidence="1 4" id="KW-0808">Transferase</keyword>
<evidence type="ECO:0000313" key="6">
    <source>
        <dbReference type="Proteomes" id="UP000295985"/>
    </source>
</evidence>
<dbReference type="InterPro" id="IPR050832">
    <property type="entry name" value="Bact_Acetyltransf"/>
</dbReference>
<dbReference type="Proteomes" id="UP000303847">
    <property type="component" value="Chromosome"/>
</dbReference>
<evidence type="ECO:0000256" key="1">
    <source>
        <dbReference type="ARBA" id="ARBA00022679"/>
    </source>
</evidence>
<protein>
    <submittedName>
        <fullName evidence="4 5">N-acetyltransferase</fullName>
    </submittedName>
</protein>
<evidence type="ECO:0000313" key="7">
    <source>
        <dbReference type="Proteomes" id="UP000303847"/>
    </source>
</evidence>
<evidence type="ECO:0000259" key="3">
    <source>
        <dbReference type="PROSITE" id="PS51186"/>
    </source>
</evidence>
<sequence length="139" mass="15906">MRLIVTPTPSTEDIQDIRQPLFNFNRQHIGSVDRLPLAVFTHDDAGNKVAGLIGNTFGNWLDIDYLWVDESLRGEGMGSKLMQAAEQEAVARGCLYARVDTLSFQARPFYEKQGYQLQMTLNDIPEHHQWYFFTKPLTA</sequence>
<dbReference type="InterPro" id="IPR000182">
    <property type="entry name" value="GNAT_dom"/>
</dbReference>
<dbReference type="EMBL" id="CP034036">
    <property type="protein sequence ID" value="QCR06290.1"/>
    <property type="molecule type" value="Genomic_DNA"/>
</dbReference>
<reference evidence="5 7" key="2">
    <citation type="submission" date="2018-11" db="EMBL/GenBank/DDBJ databases">
        <title>Genome sequences of Brenneria nigrifluens and Brenneria rubrifaciens.</title>
        <authorList>
            <person name="Poret-Peterson A.T."/>
            <person name="McClean A.E."/>
            <person name="Kluepfel D.A."/>
        </authorList>
    </citation>
    <scope>NUCLEOTIDE SEQUENCE [LARGE SCALE GENOMIC DNA]</scope>
    <source>
        <strain evidence="5 7">ATCC 13028</strain>
    </source>
</reference>
<dbReference type="CDD" id="cd04301">
    <property type="entry name" value="NAT_SF"/>
    <property type="match status" value="1"/>
</dbReference>
<dbReference type="PANTHER" id="PTHR43877">
    <property type="entry name" value="AMINOALKYLPHOSPHONATE N-ACETYLTRANSFERASE-RELATED-RELATED"/>
    <property type="match status" value="1"/>
</dbReference>
<keyword evidence="2" id="KW-0012">Acyltransferase</keyword>
<evidence type="ECO:0000313" key="4">
    <source>
        <dbReference type="EMBL" id="PWC21533.1"/>
    </source>
</evidence>
<dbReference type="SUPFAM" id="SSF55729">
    <property type="entry name" value="Acyl-CoA N-acyltransferases (Nat)"/>
    <property type="match status" value="1"/>
</dbReference>
<dbReference type="RefSeq" id="WP_009114658.1">
    <property type="nucleotide sequence ID" value="NZ_CP034036.1"/>
</dbReference>
<feature type="domain" description="N-acetyltransferase" evidence="3">
    <location>
        <begin position="1"/>
        <end position="136"/>
    </location>
</feature>
<dbReference type="AlphaFoldDB" id="A0A2U1UIP9"/>
<keyword evidence="7" id="KW-1185">Reference proteome</keyword>
<dbReference type="Proteomes" id="UP000295985">
    <property type="component" value="Unassembled WGS sequence"/>
</dbReference>
<evidence type="ECO:0000256" key="2">
    <source>
        <dbReference type="ARBA" id="ARBA00023315"/>
    </source>
</evidence>